<dbReference type="InterPro" id="IPR057709">
    <property type="entry name" value="DUF7949"/>
</dbReference>
<feature type="compositionally biased region" description="Pro residues" evidence="1">
    <location>
        <begin position="1012"/>
        <end position="1035"/>
    </location>
</feature>
<dbReference type="Pfam" id="PF23033">
    <property type="entry name" value="DUF7034"/>
    <property type="match status" value="1"/>
</dbReference>
<protein>
    <recommendedName>
        <fullName evidence="9">EGF-like domain-containing protein</fullName>
    </recommendedName>
</protein>
<dbReference type="AlphaFoldDB" id="A0A8J4UR71"/>
<dbReference type="Proteomes" id="UP000695562">
    <property type="component" value="Unassembled WGS sequence"/>
</dbReference>
<dbReference type="Pfam" id="PF25820">
    <property type="entry name" value="DUF7949"/>
    <property type="match status" value="1"/>
</dbReference>
<dbReference type="Pfam" id="PF24893">
    <property type="entry name" value="DUF7743"/>
    <property type="match status" value="1"/>
</dbReference>
<organism evidence="7 8">
    <name type="scientific">Polysphondylium violaceum</name>
    <dbReference type="NCBI Taxonomy" id="133409"/>
    <lineage>
        <taxon>Eukaryota</taxon>
        <taxon>Amoebozoa</taxon>
        <taxon>Evosea</taxon>
        <taxon>Eumycetozoa</taxon>
        <taxon>Dictyostelia</taxon>
        <taxon>Dictyosteliales</taxon>
        <taxon>Dictyosteliaceae</taxon>
        <taxon>Polysphondylium</taxon>
    </lineage>
</organism>
<keyword evidence="8" id="KW-1185">Reference proteome</keyword>
<gene>
    <name evidence="7" type="ORF">CYY_006977</name>
</gene>
<name>A0A8J4UR71_9MYCE</name>
<keyword evidence="2" id="KW-0732">Signal</keyword>
<feature type="chain" id="PRO_5035180109" description="EGF-like domain-containing protein" evidence="2">
    <location>
        <begin position="22"/>
        <end position="1114"/>
    </location>
</feature>
<comment type="caution">
    <text evidence="7">The sequence shown here is derived from an EMBL/GenBank/DDBJ whole genome shotgun (WGS) entry which is preliminary data.</text>
</comment>
<evidence type="ECO:0008006" key="9">
    <source>
        <dbReference type="Google" id="ProtNLM"/>
    </source>
</evidence>
<feature type="non-terminal residue" evidence="7">
    <location>
        <position position="1114"/>
    </location>
</feature>
<dbReference type="InterPro" id="IPR055462">
    <property type="entry name" value="DUF7034"/>
</dbReference>
<evidence type="ECO:0000313" key="8">
    <source>
        <dbReference type="Proteomes" id="UP000695562"/>
    </source>
</evidence>
<dbReference type="PANTHER" id="PTHR31378:SF29">
    <property type="entry name" value="EGF-LIKE DOMAIN-CONTAINING PROTEIN-RELATED"/>
    <property type="match status" value="1"/>
</dbReference>
<dbReference type="Pfam" id="PF23034">
    <property type="entry name" value="DUF7035"/>
    <property type="match status" value="1"/>
</dbReference>
<evidence type="ECO:0000256" key="2">
    <source>
        <dbReference type="SAM" id="SignalP"/>
    </source>
</evidence>
<dbReference type="EMBL" id="AJWJ01000347">
    <property type="protein sequence ID" value="KAF2071716.1"/>
    <property type="molecule type" value="Genomic_DNA"/>
</dbReference>
<feature type="domain" description="DUF7743" evidence="5">
    <location>
        <begin position="424"/>
        <end position="526"/>
    </location>
</feature>
<feature type="domain" description="DUF7949" evidence="6">
    <location>
        <begin position="1039"/>
        <end position="1073"/>
    </location>
</feature>
<evidence type="ECO:0000259" key="4">
    <source>
        <dbReference type="Pfam" id="PF23034"/>
    </source>
</evidence>
<proteinExistence type="predicted"/>
<dbReference type="OrthoDB" id="21537at2759"/>
<accession>A0A8J4UR71</accession>
<dbReference type="PANTHER" id="PTHR31378">
    <property type="entry name" value="EGF-LIKE DOMAIN-CONTAINING PROTEIN-RELATED-RELATED"/>
    <property type="match status" value="1"/>
</dbReference>
<feature type="domain" description="DUF7034" evidence="3">
    <location>
        <begin position="788"/>
        <end position="905"/>
    </location>
</feature>
<reference evidence="7" key="1">
    <citation type="submission" date="2020-01" db="EMBL/GenBank/DDBJ databases">
        <title>Development of genomics and gene disruption for Polysphondylium violaceum indicates a role for the polyketide synthase stlB in stalk morphogenesis.</title>
        <authorList>
            <person name="Narita B."/>
            <person name="Kawabe Y."/>
            <person name="Kin K."/>
            <person name="Saito T."/>
            <person name="Gibbs R."/>
            <person name="Kuspa A."/>
            <person name="Muzny D."/>
            <person name="Queller D."/>
            <person name="Richards S."/>
            <person name="Strassman J."/>
            <person name="Sucgang R."/>
            <person name="Worley K."/>
            <person name="Schaap P."/>
        </authorList>
    </citation>
    <scope>NUCLEOTIDE SEQUENCE</scope>
    <source>
        <strain evidence="7">QSvi11</strain>
    </source>
</reference>
<sequence>MKIAYFTILILLSLLAIQINGIQFTDLTPAFKNSIYGYSFSGVANCGFEYIIKAESPTGTELVTPSGHEILVKTDTMSIYKISQQATGSGVFTMTFKDGLSVNQDYSLGYQCDAPPPSLGFQLLTPKMFVDYKYSPIGSPIVLFKMDNDRPIQSLSAVTTNAQFKPLTPKPIDQQHYFIEFILNDDFTLWNSAYPSSIDLTIKWDDTIKSQQYTLEPFQTATESSITFTQSIQTFPDFQSTMTNINTFIMKSDFTVDSDVNLYIKGIANKALLYQIENSPKMVLGNLTQPQFYIANDFAMSGSYNYNYFILKAGGFTHFTFPINHLPVPAVGIMSLTTMSLYAGLVRFQAQTTDYTILNGIIDFEMLAGNLNARYETKFPYGYGSGNGNSFLLSLDQFISNHIDGALAIYTLTSGNVILTTTMPDTTAPKLLSITQMLLPNSKSILFSFHITDDISGFYYFNTNGFELASFSNLAKGTLLDGFYEFTFNPEIHFFTSPKLYLCDRLSNCATFNLGYPMNANLETIELRQFSLKDTVDIYFDESSIDTQEQYVNNTLHMETAFADVNWVPQMFIEFNNKPTKMYPGHWDVDLSHYVIPFTVDKNFIDGELNYYFLDSSLTKVYGSNLKYIYSLASLPITSINGDEYGPIVLSIVRQPGASATMTGSESSISWEFKIKDHYNGFKSGFVEFTSSMDLAIYSFNFTTANLTSGNKFEGVYLFQVPIQEKCASQTFYLTMMELTDECDYVSTHTRRIRGERGFDPLLSFAGTYDTDTSIAVTCPSLTDTDFPELTSFLISKLQYDPFGNDKERTIVFDFDTTDSSGILLAAPPTIFLQDKTYTIIEKKATLVSDTATTAVYQCNMTIPYGLGVDGGVRVSIFGIRDVAGKFNGYSMSQMEENGLSGLISSLAITSAPLINSISEIKSAGGEITILGKEYQIGDTVVVTYLNSTTQSISPKFSTFSIILFDIGQVLDQNITVLVRTTDGVESNIITVVIPDAPPPTTPSPSQTPQITTPPPIVTPSPPTTPSPTPLPTNPPQKCLGEPACGGPDKGTCTAKGCVCISPWIGIDCTSKVLQIDQPKLNTTSPTLTLTSKPSSTNNNNNDEVFASIAIIGV</sequence>
<feature type="region of interest" description="Disordered" evidence="1">
    <location>
        <begin position="994"/>
        <end position="1035"/>
    </location>
</feature>
<evidence type="ECO:0000259" key="6">
    <source>
        <dbReference type="Pfam" id="PF25820"/>
    </source>
</evidence>
<evidence type="ECO:0000259" key="3">
    <source>
        <dbReference type="Pfam" id="PF23033"/>
    </source>
</evidence>
<dbReference type="InterPro" id="IPR055463">
    <property type="entry name" value="DUF7035"/>
</dbReference>
<evidence type="ECO:0000259" key="5">
    <source>
        <dbReference type="Pfam" id="PF24893"/>
    </source>
</evidence>
<dbReference type="InterPro" id="IPR056645">
    <property type="entry name" value="DUF7743"/>
</dbReference>
<feature type="signal peptide" evidence="2">
    <location>
        <begin position="1"/>
        <end position="21"/>
    </location>
</feature>
<feature type="domain" description="DUF7035" evidence="4">
    <location>
        <begin position="642"/>
        <end position="780"/>
    </location>
</feature>
<evidence type="ECO:0000256" key="1">
    <source>
        <dbReference type="SAM" id="MobiDB-lite"/>
    </source>
</evidence>
<evidence type="ECO:0000313" key="7">
    <source>
        <dbReference type="EMBL" id="KAF2071716.1"/>
    </source>
</evidence>